<reference evidence="2" key="2">
    <citation type="submission" date="2025-09" db="UniProtKB">
        <authorList>
            <consortium name="Ensembl"/>
        </authorList>
    </citation>
    <scope>IDENTIFICATION</scope>
</reference>
<protein>
    <recommendedName>
        <fullName evidence="1">AMP-dependent synthetase/ligase domain-containing protein</fullName>
    </recommendedName>
</protein>
<proteinExistence type="predicted"/>
<dbReference type="OMA" id="ARVMINC"/>
<sequence>MTLHDMVHHAAGVFSERTAVIFDECNNKPPVFYTYKAVVNLAMELTVFLQRHCDLTEKCEVGLYCYPGLHLPSWILGILCVPAAYSPLDPDAPPVLSTYFMKKCDLHYVLVERDKVDVSVESSTSSF</sequence>
<dbReference type="PANTHER" id="PTHR44394:SF1">
    <property type="entry name" value="BETA-ALANINE-ACTIVATING ENZYME"/>
    <property type="match status" value="1"/>
</dbReference>
<dbReference type="AlphaFoldDB" id="A0A8D0HNW7"/>
<evidence type="ECO:0000259" key="1">
    <source>
        <dbReference type="Pfam" id="PF00501"/>
    </source>
</evidence>
<dbReference type="Ensembl" id="ENSSPUT00000026340.1">
    <property type="protein sequence ID" value="ENSSPUP00000024679.1"/>
    <property type="gene ID" value="ENSSPUG00000018905.1"/>
</dbReference>
<evidence type="ECO:0000313" key="2">
    <source>
        <dbReference type="Ensembl" id="ENSSPUP00000024679.1"/>
    </source>
</evidence>
<accession>A0A8D0HNW7</accession>
<feature type="domain" description="AMP-dependent synthetase/ligase" evidence="1">
    <location>
        <begin position="9"/>
        <end position="117"/>
    </location>
</feature>
<dbReference type="Pfam" id="PF00501">
    <property type="entry name" value="AMP-binding"/>
    <property type="match status" value="1"/>
</dbReference>
<name>A0A8D0HNW7_SPHPU</name>
<reference evidence="2" key="1">
    <citation type="submission" date="2025-08" db="UniProtKB">
        <authorList>
            <consortium name="Ensembl"/>
        </authorList>
    </citation>
    <scope>IDENTIFICATION</scope>
</reference>
<dbReference type="InterPro" id="IPR042099">
    <property type="entry name" value="ANL_N_sf"/>
</dbReference>
<dbReference type="Gene3D" id="3.40.50.12780">
    <property type="entry name" value="N-terminal domain of ligase-like"/>
    <property type="match status" value="1"/>
</dbReference>
<dbReference type="InterPro" id="IPR000873">
    <property type="entry name" value="AMP-dep_synth/lig_dom"/>
</dbReference>
<dbReference type="Proteomes" id="UP000694392">
    <property type="component" value="Unplaced"/>
</dbReference>
<keyword evidence="3" id="KW-1185">Reference proteome</keyword>
<dbReference type="PANTHER" id="PTHR44394">
    <property type="entry name" value="BETA-ALANINE-ACTIVATING ENZYME"/>
    <property type="match status" value="1"/>
</dbReference>
<dbReference type="GO" id="GO:0043041">
    <property type="term" value="P:amino acid activation for nonribosomal peptide biosynthetic process"/>
    <property type="evidence" value="ECO:0007669"/>
    <property type="project" value="TreeGrafter"/>
</dbReference>
<dbReference type="GeneTree" id="ENSGT00940000178006"/>
<evidence type="ECO:0000313" key="3">
    <source>
        <dbReference type="Proteomes" id="UP000694392"/>
    </source>
</evidence>
<dbReference type="InterPro" id="IPR052091">
    <property type="entry name" value="Beta-ala_Activ/Resist"/>
</dbReference>
<organism evidence="2 3">
    <name type="scientific">Sphenodon punctatus</name>
    <name type="common">Tuatara</name>
    <name type="synonym">Hatteria punctata</name>
    <dbReference type="NCBI Taxonomy" id="8508"/>
    <lineage>
        <taxon>Eukaryota</taxon>
        <taxon>Metazoa</taxon>
        <taxon>Chordata</taxon>
        <taxon>Craniata</taxon>
        <taxon>Vertebrata</taxon>
        <taxon>Euteleostomi</taxon>
        <taxon>Lepidosauria</taxon>
        <taxon>Sphenodontia</taxon>
        <taxon>Sphenodontidae</taxon>
        <taxon>Sphenodon</taxon>
    </lineage>
</organism>
<dbReference type="SUPFAM" id="SSF56801">
    <property type="entry name" value="Acetyl-CoA synthetase-like"/>
    <property type="match status" value="1"/>
</dbReference>